<dbReference type="InterPro" id="IPR002048">
    <property type="entry name" value="EF_hand_dom"/>
</dbReference>
<evidence type="ECO:0000259" key="2">
    <source>
        <dbReference type="PROSITE" id="PS50222"/>
    </source>
</evidence>
<dbReference type="PROSITE" id="PS50222">
    <property type="entry name" value="EF_HAND_2"/>
    <property type="match status" value="2"/>
</dbReference>
<name>A0A1S3HLY5_LINAN</name>
<dbReference type="GO" id="GO:0005509">
    <property type="term" value="F:calcium ion binding"/>
    <property type="evidence" value="ECO:0007669"/>
    <property type="project" value="InterPro"/>
</dbReference>
<proteinExistence type="predicted"/>
<keyword evidence="3" id="KW-1185">Reference proteome</keyword>
<dbReference type="InterPro" id="IPR018247">
    <property type="entry name" value="EF_Hand_1_Ca_BS"/>
</dbReference>
<gene>
    <name evidence="4" type="primary">LOC106155987</name>
</gene>
<dbReference type="InParanoid" id="A0A1S3HLY5"/>
<accession>A0A1S3HLY5</accession>
<evidence type="ECO:0000313" key="3">
    <source>
        <dbReference type="Proteomes" id="UP000085678"/>
    </source>
</evidence>
<dbReference type="SMART" id="SM00054">
    <property type="entry name" value="EFh"/>
    <property type="match status" value="2"/>
</dbReference>
<dbReference type="InterPro" id="IPR011992">
    <property type="entry name" value="EF-hand-dom_pair"/>
</dbReference>
<dbReference type="Proteomes" id="UP000085678">
    <property type="component" value="Unplaced"/>
</dbReference>
<dbReference type="AlphaFoldDB" id="A0A1S3HLY5"/>
<dbReference type="PROSITE" id="PS00018">
    <property type="entry name" value="EF_HAND_1"/>
    <property type="match status" value="1"/>
</dbReference>
<dbReference type="OrthoDB" id="427950at2759"/>
<dbReference type="Pfam" id="PF13833">
    <property type="entry name" value="EF-hand_8"/>
    <property type="match status" value="1"/>
</dbReference>
<dbReference type="RefSeq" id="XP_013386496.1">
    <property type="nucleotide sequence ID" value="XM_013531042.1"/>
</dbReference>
<evidence type="ECO:0000256" key="1">
    <source>
        <dbReference type="ARBA" id="ARBA00022837"/>
    </source>
</evidence>
<organism evidence="3 4">
    <name type="scientific">Lingula anatina</name>
    <name type="common">Brachiopod</name>
    <name type="synonym">Lingula unguis</name>
    <dbReference type="NCBI Taxonomy" id="7574"/>
    <lineage>
        <taxon>Eukaryota</taxon>
        <taxon>Metazoa</taxon>
        <taxon>Spiralia</taxon>
        <taxon>Lophotrochozoa</taxon>
        <taxon>Brachiopoda</taxon>
        <taxon>Linguliformea</taxon>
        <taxon>Lingulata</taxon>
        <taxon>Lingulida</taxon>
        <taxon>Linguloidea</taxon>
        <taxon>Lingulidae</taxon>
        <taxon>Lingula</taxon>
    </lineage>
</organism>
<evidence type="ECO:0000313" key="4">
    <source>
        <dbReference type="RefSeq" id="XP_013386496.1"/>
    </source>
</evidence>
<dbReference type="KEGG" id="lak:106155987"/>
<dbReference type="GeneID" id="106155987"/>
<keyword evidence="1" id="KW-0106">Calcium</keyword>
<feature type="domain" description="EF-hand" evidence="2">
    <location>
        <begin position="18"/>
        <end position="47"/>
    </location>
</feature>
<dbReference type="SUPFAM" id="SSF47473">
    <property type="entry name" value="EF-hand"/>
    <property type="match status" value="1"/>
</dbReference>
<reference evidence="4" key="1">
    <citation type="submission" date="2025-08" db="UniProtKB">
        <authorList>
            <consortium name="RefSeq"/>
        </authorList>
    </citation>
    <scope>IDENTIFICATION</scope>
    <source>
        <tissue evidence="4">Gonads</tissue>
    </source>
</reference>
<dbReference type="Gene3D" id="1.10.238.10">
    <property type="entry name" value="EF-hand"/>
    <property type="match status" value="1"/>
</dbReference>
<sequence length="181" mass="21160">MVKNPKGSFSEHWVFKNKEFFDIMDVDENGKVTEEEFIDSSTERAEQVLPSWRAKAVHGILSNAYHLWWSNEYNNYSKSIPFQEKLQTEEVELPITREKIVKSGNDWLGAFDLDCDSKLMVDEYSNFLTFFRNTGKVQDIFDAVDWNKDGVIDTNEFIDGFEDFWVGQEPSSSDVFFGTRY</sequence>
<protein>
    <submittedName>
        <fullName evidence="4">Uncharacterized protein LOC106155987</fullName>
    </submittedName>
</protein>
<feature type="domain" description="EF-hand" evidence="2">
    <location>
        <begin position="132"/>
        <end position="167"/>
    </location>
</feature>